<dbReference type="InterPro" id="IPR001300">
    <property type="entry name" value="Peptidase_C2_calpain_cat"/>
</dbReference>
<dbReference type="InterPro" id="IPR038765">
    <property type="entry name" value="Papain-like_cys_pep_sf"/>
</dbReference>
<feature type="compositionally biased region" description="Basic and acidic residues" evidence="2">
    <location>
        <begin position="42"/>
        <end position="61"/>
    </location>
</feature>
<evidence type="ECO:0000313" key="5">
    <source>
        <dbReference type="EMBL" id="RSH76927.1"/>
    </source>
</evidence>
<dbReference type="SUPFAM" id="SSF54001">
    <property type="entry name" value="Cysteine proteinases"/>
    <property type="match status" value="1"/>
</dbReference>
<comment type="caution">
    <text evidence="5">The sequence shown here is derived from an EMBL/GenBank/DDBJ whole genome shotgun (WGS) entry which is preliminary data.</text>
</comment>
<reference evidence="5 6" key="1">
    <citation type="submission" date="2018-11" db="EMBL/GenBank/DDBJ databases">
        <title>Genome sequence of Apiotrichum porosum DSM 27194.</title>
        <authorList>
            <person name="Aliyu H."/>
            <person name="Gorte O."/>
            <person name="Ochsenreither K."/>
        </authorList>
    </citation>
    <scope>NUCLEOTIDE SEQUENCE [LARGE SCALE GENOMIC DNA]</scope>
    <source>
        <strain evidence="5 6">DSM 27194</strain>
    </source>
</reference>
<keyword evidence="6" id="KW-1185">Reference proteome</keyword>
<accession>A0A427XDW5</accession>
<name>A0A427XDW5_9TREE</name>
<dbReference type="PROSITE" id="PS50203">
    <property type="entry name" value="CALPAIN_CAT"/>
    <property type="match status" value="1"/>
</dbReference>
<feature type="domain" description="Calpain catalytic" evidence="4">
    <location>
        <begin position="245"/>
        <end position="553"/>
    </location>
</feature>
<keyword evidence="1" id="KW-0645">Protease</keyword>
<sequence length="581" mass="61741">MRLVRTLPLLLGLGLGVQTAAALPNGASEAGLHKRNNWGNGKGDDDHGDWDKDHGHGGGDHGEDDGGDDGDKPCQDDSDQAIVDWIMQNPAVNTTFVLPDTVNNGTLVSLVNNGTIPAENTTAPLLDGRLPAQLNASEPATSKGGIMEPGVNGTLFPQQGTNDNAAVFGSSGDQDDDDYDYRRRQVIDYDLQRRTPSAQPDLPPVNSDPELACHYAYEHVLGGNNTEPKGALWALEGYVDLVAADVQQGGIGDCGLGASVMAMADGGWTPYLKKLLVRLPGAATDKNMVVNFQKDGMTYPVLIDDQLPILQQENGNCWNYTGYQPVNDAALPDADGSYPATPIFFMPLLEKAFAKFLDFQPDWRWTPSGPPGYLGLTSVSPAIALAALTGGTPKPVYRNNSGYDGPIMEALLGCMRGLAPCVIGTTNATTLGLVGKLDTWGGVWLNALGDAATPKGYTPGETAGLAAPDAPTSNTTYSLVDFDQIIKTDGKEYSTSIRMAGNHAYAFAWKQSTTGPLTAETVNDARLRVLNPWGSNPCQSLDFTCVPDRSEWDNAAQVTHSFRALALTVGAVFTVENMPAL</sequence>
<dbReference type="OrthoDB" id="3943625at2759"/>
<feature type="chain" id="PRO_5019138341" description="Calpain catalytic domain-containing protein" evidence="3">
    <location>
        <begin position="23"/>
        <end position="581"/>
    </location>
</feature>
<feature type="signal peptide" evidence="3">
    <location>
        <begin position="1"/>
        <end position="22"/>
    </location>
</feature>
<dbReference type="Proteomes" id="UP000279236">
    <property type="component" value="Unassembled WGS sequence"/>
</dbReference>
<dbReference type="AlphaFoldDB" id="A0A427XDW5"/>
<keyword evidence="3" id="KW-0732">Signal</keyword>
<protein>
    <recommendedName>
        <fullName evidence="4">Calpain catalytic domain-containing protein</fullName>
    </recommendedName>
</protein>
<evidence type="ECO:0000256" key="1">
    <source>
        <dbReference type="PROSITE-ProRule" id="PRU00239"/>
    </source>
</evidence>
<dbReference type="GO" id="GO:0004198">
    <property type="term" value="F:calcium-dependent cysteine-type endopeptidase activity"/>
    <property type="evidence" value="ECO:0007669"/>
    <property type="project" value="InterPro"/>
</dbReference>
<dbReference type="GeneID" id="39588407"/>
<feature type="region of interest" description="Disordered" evidence="2">
    <location>
        <begin position="135"/>
        <end position="180"/>
    </location>
</feature>
<proteinExistence type="predicted"/>
<evidence type="ECO:0000259" key="4">
    <source>
        <dbReference type="PROSITE" id="PS50203"/>
    </source>
</evidence>
<feature type="compositionally biased region" description="Polar residues" evidence="2">
    <location>
        <begin position="155"/>
        <end position="164"/>
    </location>
</feature>
<organism evidence="5 6">
    <name type="scientific">Apiotrichum porosum</name>
    <dbReference type="NCBI Taxonomy" id="105984"/>
    <lineage>
        <taxon>Eukaryota</taxon>
        <taxon>Fungi</taxon>
        <taxon>Dikarya</taxon>
        <taxon>Basidiomycota</taxon>
        <taxon>Agaricomycotina</taxon>
        <taxon>Tremellomycetes</taxon>
        <taxon>Trichosporonales</taxon>
        <taxon>Trichosporonaceae</taxon>
        <taxon>Apiotrichum</taxon>
    </lineage>
</organism>
<evidence type="ECO:0000313" key="6">
    <source>
        <dbReference type="Proteomes" id="UP000279236"/>
    </source>
</evidence>
<evidence type="ECO:0000256" key="3">
    <source>
        <dbReference type="SAM" id="SignalP"/>
    </source>
</evidence>
<feature type="active site" evidence="1">
    <location>
        <position position="503"/>
    </location>
</feature>
<gene>
    <name evidence="5" type="ORF">EHS24_003864</name>
</gene>
<feature type="region of interest" description="Disordered" evidence="2">
    <location>
        <begin position="28"/>
        <end position="77"/>
    </location>
</feature>
<dbReference type="STRING" id="105984.A0A427XDW5"/>
<evidence type="ECO:0000256" key="2">
    <source>
        <dbReference type="SAM" id="MobiDB-lite"/>
    </source>
</evidence>
<feature type="active site" evidence="1">
    <location>
        <position position="254"/>
    </location>
</feature>
<keyword evidence="1" id="KW-0788">Thiol protease</keyword>
<dbReference type="GO" id="GO:0006508">
    <property type="term" value="P:proteolysis"/>
    <property type="evidence" value="ECO:0007669"/>
    <property type="project" value="UniProtKB-KW"/>
</dbReference>
<dbReference type="EMBL" id="RSCE01000019">
    <property type="protein sequence ID" value="RSH76927.1"/>
    <property type="molecule type" value="Genomic_DNA"/>
</dbReference>
<keyword evidence="1" id="KW-0378">Hydrolase</keyword>
<dbReference type="RefSeq" id="XP_028472074.1">
    <property type="nucleotide sequence ID" value="XM_028619501.1"/>
</dbReference>
<feature type="active site" evidence="1">
    <location>
        <position position="531"/>
    </location>
</feature>